<keyword evidence="3" id="KW-1185">Reference proteome</keyword>
<evidence type="ECO:0000313" key="2">
    <source>
        <dbReference type="EMBL" id="MEQ2440841.1"/>
    </source>
</evidence>
<name>A0ABV1E0K0_9FIRM</name>
<dbReference type="RefSeq" id="WP_349219577.1">
    <property type="nucleotide sequence ID" value="NZ_JBBMFD010000013.1"/>
</dbReference>
<dbReference type="Gene3D" id="1.10.10.10">
    <property type="entry name" value="Winged helix-like DNA-binding domain superfamily/Winged helix DNA-binding domain"/>
    <property type="match status" value="1"/>
</dbReference>
<evidence type="ECO:0000259" key="1">
    <source>
        <dbReference type="Pfam" id="PF03551"/>
    </source>
</evidence>
<gene>
    <name evidence="2" type="ORF">WMO26_08400</name>
</gene>
<sequence length="116" mass="13196">MAIDKSLQAGSTSMLLLRLLEEGDRYGYQMIEELENRSDHTFSLKAGTLYPLLHQMEEQGLLTSYEGAAEGARVRKYYRITPKGKGRLQEKKQEWERYTAAVNRVMKGGAVHAARC</sequence>
<evidence type="ECO:0000313" key="3">
    <source>
        <dbReference type="Proteomes" id="UP001489509"/>
    </source>
</evidence>
<comment type="caution">
    <text evidence="2">The sequence shown here is derived from an EMBL/GenBank/DDBJ whole genome shotgun (WGS) entry which is preliminary data.</text>
</comment>
<dbReference type="Pfam" id="PF03551">
    <property type="entry name" value="PadR"/>
    <property type="match status" value="1"/>
</dbReference>
<dbReference type="PANTHER" id="PTHR43252">
    <property type="entry name" value="TRANSCRIPTIONAL REGULATOR YQJI"/>
    <property type="match status" value="1"/>
</dbReference>
<proteinExistence type="predicted"/>
<dbReference type="InterPro" id="IPR036388">
    <property type="entry name" value="WH-like_DNA-bd_sf"/>
</dbReference>
<dbReference type="PANTHER" id="PTHR43252:SF7">
    <property type="entry name" value="TRANSCRIPTIONAL REGULATOR YQJI"/>
    <property type="match status" value="1"/>
</dbReference>
<accession>A0ABV1E0K0</accession>
<organism evidence="2 3">
    <name type="scientific">Solibaculum intestinale</name>
    <dbReference type="NCBI Taxonomy" id="3133165"/>
    <lineage>
        <taxon>Bacteria</taxon>
        <taxon>Bacillati</taxon>
        <taxon>Bacillota</taxon>
        <taxon>Clostridia</taxon>
        <taxon>Eubacteriales</taxon>
        <taxon>Oscillospiraceae</taxon>
        <taxon>Solibaculum</taxon>
    </lineage>
</organism>
<dbReference type="SUPFAM" id="SSF46785">
    <property type="entry name" value="Winged helix' DNA-binding domain"/>
    <property type="match status" value="1"/>
</dbReference>
<protein>
    <submittedName>
        <fullName evidence="2">Helix-turn-helix transcriptional regulator</fullName>
    </submittedName>
</protein>
<dbReference type="Proteomes" id="UP001489509">
    <property type="component" value="Unassembled WGS sequence"/>
</dbReference>
<dbReference type="InterPro" id="IPR005149">
    <property type="entry name" value="Tscrpt_reg_PadR_N"/>
</dbReference>
<dbReference type="EMBL" id="JBBMFD010000013">
    <property type="protein sequence ID" value="MEQ2440841.1"/>
    <property type="molecule type" value="Genomic_DNA"/>
</dbReference>
<reference evidence="2 3" key="1">
    <citation type="submission" date="2024-03" db="EMBL/GenBank/DDBJ databases">
        <title>Human intestinal bacterial collection.</title>
        <authorList>
            <person name="Pauvert C."/>
            <person name="Hitch T.C.A."/>
            <person name="Clavel T."/>
        </authorList>
    </citation>
    <scope>NUCLEOTIDE SEQUENCE [LARGE SCALE GENOMIC DNA]</scope>
    <source>
        <strain evidence="2 3">CLA-JM-H44</strain>
    </source>
</reference>
<dbReference type="InterPro" id="IPR036390">
    <property type="entry name" value="WH_DNA-bd_sf"/>
</dbReference>
<feature type="domain" description="Transcription regulator PadR N-terminal" evidence="1">
    <location>
        <begin position="16"/>
        <end position="90"/>
    </location>
</feature>